<comment type="caution">
    <text evidence="5">The sequence shown here is derived from an EMBL/GenBank/DDBJ whole genome shotgun (WGS) entry which is preliminary data.</text>
</comment>
<dbReference type="PROSITE" id="PS50297">
    <property type="entry name" value="ANK_REP_REGION"/>
    <property type="match status" value="3"/>
</dbReference>
<reference evidence="5" key="1">
    <citation type="submission" date="2023-01" db="EMBL/GenBank/DDBJ databases">
        <title>Genome assembly of the deep-sea coral Lophelia pertusa.</title>
        <authorList>
            <person name="Herrera S."/>
            <person name="Cordes E."/>
        </authorList>
    </citation>
    <scope>NUCLEOTIDE SEQUENCE</scope>
    <source>
        <strain evidence="5">USNM1676648</strain>
        <tissue evidence="5">Polyp</tissue>
    </source>
</reference>
<feature type="repeat" description="ANK" evidence="3">
    <location>
        <begin position="337"/>
        <end position="365"/>
    </location>
</feature>
<dbReference type="InterPro" id="IPR051070">
    <property type="entry name" value="NF-kappa-B_inhibitor"/>
</dbReference>
<feature type="repeat" description="ANK" evidence="3">
    <location>
        <begin position="235"/>
        <end position="267"/>
    </location>
</feature>
<feature type="region of interest" description="Disordered" evidence="4">
    <location>
        <begin position="94"/>
        <end position="123"/>
    </location>
</feature>
<keyword evidence="2 3" id="KW-0040">ANK repeat</keyword>
<gene>
    <name evidence="5" type="primary">BCL3_2</name>
    <name evidence="5" type="ORF">OS493_024233</name>
</gene>
<dbReference type="PANTHER" id="PTHR46680:SF3">
    <property type="entry name" value="NF-KAPPA-B INHIBITOR CACTUS"/>
    <property type="match status" value="1"/>
</dbReference>
<dbReference type="GO" id="GO:0005829">
    <property type="term" value="C:cytosol"/>
    <property type="evidence" value="ECO:0007669"/>
    <property type="project" value="TreeGrafter"/>
</dbReference>
<name>A0A9X0CW75_9CNID</name>
<evidence type="ECO:0000313" key="5">
    <source>
        <dbReference type="EMBL" id="KAJ7378282.1"/>
    </source>
</evidence>
<keyword evidence="6" id="KW-1185">Reference proteome</keyword>
<keyword evidence="1" id="KW-0677">Repeat</keyword>
<sequence>MVSATSLGSSLDKRYQMEIAAANFRRNGQVLTSALHTSIDESVQGKGKDAIRRKLTARVSPMTRQTEKGIDPRFPPLVSGQQTLDSPHSPCIKTELDVGSTAPSVARSQPRSRSRLAEKRKSRASTVIIPAKTVNSDLFVNTQDEPVSKRPRTILPRTMQVPEVEIQRTPISPEPKLMSLLSASECHLAALQDEDGDTMSNQGHFHIAIAHGNTQLVEYLINLMSCLTLDIYNNLKQTPLHLAVITGQVHMVGKLVTAGANVNLPDRNGQTPTHLACQRSSVECIQELLKAVNLADLELRNFNGFTALHEAVFASCPEAVRCLINHEGNVNCKDGKSGRTPLHHAVEAENIEVIKELLKCGADISEGGFNGNTPLQVASGRCMQNVRLLLESASSNIKSTSGKCKEINTRQSPVVVPNYEDRRHVTVKSTYV</sequence>
<accession>A0A9X0CW75</accession>
<evidence type="ECO:0000313" key="6">
    <source>
        <dbReference type="Proteomes" id="UP001163046"/>
    </source>
</evidence>
<dbReference type="PANTHER" id="PTHR46680">
    <property type="entry name" value="NF-KAPPA-B INHIBITOR ALPHA"/>
    <property type="match status" value="1"/>
</dbReference>
<dbReference type="EMBL" id="MU826368">
    <property type="protein sequence ID" value="KAJ7378282.1"/>
    <property type="molecule type" value="Genomic_DNA"/>
</dbReference>
<feature type="compositionally biased region" description="Basic residues" evidence="4">
    <location>
        <begin position="110"/>
        <end position="123"/>
    </location>
</feature>
<dbReference type="SUPFAM" id="SSF48403">
    <property type="entry name" value="Ankyrin repeat"/>
    <property type="match status" value="1"/>
</dbReference>
<proteinExistence type="predicted"/>
<dbReference type="Pfam" id="PF00023">
    <property type="entry name" value="Ank"/>
    <property type="match status" value="2"/>
</dbReference>
<dbReference type="Gene3D" id="1.25.40.20">
    <property type="entry name" value="Ankyrin repeat-containing domain"/>
    <property type="match status" value="1"/>
</dbReference>
<dbReference type="SMART" id="SM00248">
    <property type="entry name" value="ANK"/>
    <property type="match status" value="6"/>
</dbReference>
<dbReference type="AlphaFoldDB" id="A0A9X0CW75"/>
<organism evidence="5 6">
    <name type="scientific">Desmophyllum pertusum</name>
    <dbReference type="NCBI Taxonomy" id="174260"/>
    <lineage>
        <taxon>Eukaryota</taxon>
        <taxon>Metazoa</taxon>
        <taxon>Cnidaria</taxon>
        <taxon>Anthozoa</taxon>
        <taxon>Hexacorallia</taxon>
        <taxon>Scleractinia</taxon>
        <taxon>Caryophylliina</taxon>
        <taxon>Caryophylliidae</taxon>
        <taxon>Desmophyllum</taxon>
    </lineage>
</organism>
<protein>
    <submittedName>
        <fullName evidence="5">B-cell lymphoma 3 protein</fullName>
    </submittedName>
</protein>
<feature type="repeat" description="ANK" evidence="3">
    <location>
        <begin position="303"/>
        <end position="335"/>
    </location>
</feature>
<dbReference type="GO" id="GO:0071356">
    <property type="term" value="P:cellular response to tumor necrosis factor"/>
    <property type="evidence" value="ECO:0007669"/>
    <property type="project" value="TreeGrafter"/>
</dbReference>
<dbReference type="GO" id="GO:0051059">
    <property type="term" value="F:NF-kappaB binding"/>
    <property type="evidence" value="ECO:0007669"/>
    <property type="project" value="TreeGrafter"/>
</dbReference>
<dbReference type="PROSITE" id="PS50088">
    <property type="entry name" value="ANK_REPEAT"/>
    <property type="match status" value="3"/>
</dbReference>
<dbReference type="InterPro" id="IPR036770">
    <property type="entry name" value="Ankyrin_rpt-contain_sf"/>
</dbReference>
<dbReference type="Pfam" id="PF12796">
    <property type="entry name" value="Ank_2"/>
    <property type="match status" value="1"/>
</dbReference>
<dbReference type="Proteomes" id="UP001163046">
    <property type="component" value="Unassembled WGS sequence"/>
</dbReference>
<evidence type="ECO:0000256" key="1">
    <source>
        <dbReference type="ARBA" id="ARBA00022737"/>
    </source>
</evidence>
<evidence type="ECO:0000256" key="3">
    <source>
        <dbReference type="PROSITE-ProRule" id="PRU00023"/>
    </source>
</evidence>
<dbReference type="InterPro" id="IPR002110">
    <property type="entry name" value="Ankyrin_rpt"/>
</dbReference>
<evidence type="ECO:0000256" key="4">
    <source>
        <dbReference type="SAM" id="MobiDB-lite"/>
    </source>
</evidence>
<evidence type="ECO:0000256" key="2">
    <source>
        <dbReference type="ARBA" id="ARBA00023043"/>
    </source>
</evidence>
<dbReference type="OrthoDB" id="5982935at2759"/>